<evidence type="ECO:0000313" key="9">
    <source>
        <dbReference type="EMBL" id="CAG8539931.1"/>
    </source>
</evidence>
<evidence type="ECO:0000256" key="1">
    <source>
        <dbReference type="ARBA" id="ARBA00008226"/>
    </source>
</evidence>
<dbReference type="InterPro" id="IPR004522">
    <property type="entry name" value="Asn-tRNA-ligase"/>
</dbReference>
<dbReference type="EC" id="6.1.1.22" evidence="2"/>
<dbReference type="InterPro" id="IPR002312">
    <property type="entry name" value="Asp/Asn-tRNA-synth_IIb"/>
</dbReference>
<dbReference type="PANTHER" id="PTHR22594:SF34">
    <property type="entry name" value="ASPARAGINE--TRNA LIGASE, MITOCHONDRIAL-RELATED"/>
    <property type="match status" value="1"/>
</dbReference>
<comment type="similarity">
    <text evidence="1">Belongs to the class-II aminoacyl-tRNA synthetase family.</text>
</comment>
<dbReference type="InterPro" id="IPR045864">
    <property type="entry name" value="aa-tRNA-synth_II/BPL/LPL"/>
</dbReference>
<dbReference type="InterPro" id="IPR012340">
    <property type="entry name" value="NA-bd_OB-fold"/>
</dbReference>
<keyword evidence="3" id="KW-0436">Ligase</keyword>
<dbReference type="GO" id="GO:0003676">
    <property type="term" value="F:nucleic acid binding"/>
    <property type="evidence" value="ECO:0007669"/>
    <property type="project" value="InterPro"/>
</dbReference>
<dbReference type="CDD" id="cd00776">
    <property type="entry name" value="AsxRS_core"/>
    <property type="match status" value="1"/>
</dbReference>
<keyword evidence="4" id="KW-0547">Nucleotide-binding</keyword>
<proteinExistence type="inferred from homology"/>
<name>A0A9N9ATY6_9GLOM</name>
<evidence type="ECO:0000256" key="5">
    <source>
        <dbReference type="ARBA" id="ARBA00022840"/>
    </source>
</evidence>
<dbReference type="Gene3D" id="2.40.50.140">
    <property type="entry name" value="Nucleic acid-binding proteins"/>
    <property type="match status" value="1"/>
</dbReference>
<dbReference type="NCBIfam" id="TIGR00457">
    <property type="entry name" value="asnS"/>
    <property type="match status" value="1"/>
</dbReference>
<keyword evidence="6" id="KW-0648">Protein biosynthesis</keyword>
<sequence length="420" mass="48002">MTIKNIIETTPTNTGVCVNGWIRSIRIQKKICFANIADGSNLKGLQAVLSEHHAKKLTTGTSVQFRGKLIESKGTEQAKELQVEDVKIYGQCDAATYPLQKKHHTPEFLREISHFRSRGNTGSALLRTRNATVMAFHNFFQERDFLNVQTPILTTSDFYLTVSSQLHLEILSSSASKVYTFGPTFRAERSQTSRHLAEFWMLEAEMAFIYSLDEMLNFVENLLQSIINRVIETCPAEIHHFAKYLNPTLTSRLSMTVNSPFVRMTYKDALDALNSSGQAFTFPTKWGSPIQSEHEKYLANVYCRRPVFITDYPRHLKPFYMRTRDNDNSIVACVDLIVPHGGELVGGSLREERYEVLEKQIKEAGLSAEEYSWYLDLRKYGTVPHCGFGVGFDRFLQYLTGVENIRDVTVFPRAYGYCKY</sequence>
<organism evidence="9 10">
    <name type="scientific">Paraglomus occultum</name>
    <dbReference type="NCBI Taxonomy" id="144539"/>
    <lineage>
        <taxon>Eukaryota</taxon>
        <taxon>Fungi</taxon>
        <taxon>Fungi incertae sedis</taxon>
        <taxon>Mucoromycota</taxon>
        <taxon>Glomeromycotina</taxon>
        <taxon>Glomeromycetes</taxon>
        <taxon>Paraglomerales</taxon>
        <taxon>Paraglomeraceae</taxon>
        <taxon>Paraglomus</taxon>
    </lineage>
</organism>
<dbReference type="Pfam" id="PF00152">
    <property type="entry name" value="tRNA-synt_2"/>
    <property type="match status" value="1"/>
</dbReference>
<evidence type="ECO:0000256" key="3">
    <source>
        <dbReference type="ARBA" id="ARBA00022598"/>
    </source>
</evidence>
<feature type="domain" description="Aminoacyl-transfer RNA synthetases class-II family profile" evidence="8">
    <location>
        <begin position="135"/>
        <end position="412"/>
    </location>
</feature>
<keyword evidence="7" id="KW-0030">Aminoacyl-tRNA synthetase</keyword>
<keyword evidence="5" id="KW-0067">ATP-binding</keyword>
<dbReference type="Gene3D" id="3.30.930.10">
    <property type="entry name" value="Bira Bifunctional Protein, Domain 2"/>
    <property type="match status" value="1"/>
</dbReference>
<evidence type="ECO:0000256" key="6">
    <source>
        <dbReference type="ARBA" id="ARBA00022917"/>
    </source>
</evidence>
<evidence type="ECO:0000256" key="7">
    <source>
        <dbReference type="ARBA" id="ARBA00023146"/>
    </source>
</evidence>
<comment type="caution">
    <text evidence="9">The sequence shown here is derived from an EMBL/GenBank/DDBJ whole genome shotgun (WGS) entry which is preliminary data.</text>
</comment>
<dbReference type="AlphaFoldDB" id="A0A9N9ATY6"/>
<dbReference type="GO" id="GO:0006421">
    <property type="term" value="P:asparaginyl-tRNA aminoacylation"/>
    <property type="evidence" value="ECO:0007669"/>
    <property type="project" value="InterPro"/>
</dbReference>
<dbReference type="Proteomes" id="UP000789572">
    <property type="component" value="Unassembled WGS sequence"/>
</dbReference>
<dbReference type="PRINTS" id="PR01042">
    <property type="entry name" value="TRNASYNTHASP"/>
</dbReference>
<keyword evidence="10" id="KW-1185">Reference proteome</keyword>
<gene>
    <name evidence="9" type="ORF">POCULU_LOCUS4484</name>
</gene>
<dbReference type="Pfam" id="PF01336">
    <property type="entry name" value="tRNA_anti-codon"/>
    <property type="match status" value="1"/>
</dbReference>
<dbReference type="OrthoDB" id="1931232at2759"/>
<dbReference type="GO" id="GO:0005524">
    <property type="term" value="F:ATP binding"/>
    <property type="evidence" value="ECO:0007669"/>
    <property type="project" value="UniProtKB-KW"/>
</dbReference>
<dbReference type="InterPro" id="IPR006195">
    <property type="entry name" value="aa-tRNA-synth_II"/>
</dbReference>
<dbReference type="SUPFAM" id="SSF50249">
    <property type="entry name" value="Nucleic acid-binding proteins"/>
    <property type="match status" value="1"/>
</dbReference>
<evidence type="ECO:0000313" key="10">
    <source>
        <dbReference type="Proteomes" id="UP000789572"/>
    </source>
</evidence>
<dbReference type="GO" id="GO:0005739">
    <property type="term" value="C:mitochondrion"/>
    <property type="evidence" value="ECO:0007669"/>
    <property type="project" value="TreeGrafter"/>
</dbReference>
<dbReference type="InterPro" id="IPR004364">
    <property type="entry name" value="Aa-tRNA-synt_II"/>
</dbReference>
<dbReference type="PROSITE" id="PS50862">
    <property type="entry name" value="AA_TRNA_LIGASE_II"/>
    <property type="match status" value="1"/>
</dbReference>
<reference evidence="9" key="1">
    <citation type="submission" date="2021-06" db="EMBL/GenBank/DDBJ databases">
        <authorList>
            <person name="Kallberg Y."/>
            <person name="Tangrot J."/>
            <person name="Rosling A."/>
        </authorList>
    </citation>
    <scope>NUCLEOTIDE SEQUENCE</scope>
    <source>
        <strain evidence="9">IA702</strain>
    </source>
</reference>
<evidence type="ECO:0000256" key="2">
    <source>
        <dbReference type="ARBA" id="ARBA00012816"/>
    </source>
</evidence>
<protein>
    <recommendedName>
        <fullName evidence="2">asparagine--tRNA ligase</fullName>
        <ecNumber evidence="2">6.1.1.22</ecNumber>
    </recommendedName>
</protein>
<dbReference type="SUPFAM" id="SSF55681">
    <property type="entry name" value="Class II aaRS and biotin synthetases"/>
    <property type="match status" value="1"/>
</dbReference>
<dbReference type="EMBL" id="CAJVPJ010000584">
    <property type="protein sequence ID" value="CAG8539931.1"/>
    <property type="molecule type" value="Genomic_DNA"/>
</dbReference>
<accession>A0A9N9ATY6</accession>
<evidence type="ECO:0000256" key="4">
    <source>
        <dbReference type="ARBA" id="ARBA00022741"/>
    </source>
</evidence>
<dbReference type="CDD" id="cd04318">
    <property type="entry name" value="EcAsnRS_like_N"/>
    <property type="match status" value="1"/>
</dbReference>
<dbReference type="GO" id="GO:0004816">
    <property type="term" value="F:asparagine-tRNA ligase activity"/>
    <property type="evidence" value="ECO:0007669"/>
    <property type="project" value="UniProtKB-EC"/>
</dbReference>
<dbReference type="InterPro" id="IPR004365">
    <property type="entry name" value="NA-bd_OB_tRNA"/>
</dbReference>
<evidence type="ECO:0000259" key="8">
    <source>
        <dbReference type="PROSITE" id="PS50862"/>
    </source>
</evidence>
<dbReference type="PANTHER" id="PTHR22594">
    <property type="entry name" value="ASPARTYL/LYSYL-TRNA SYNTHETASE"/>
    <property type="match status" value="1"/>
</dbReference>